<comment type="cofactor">
    <cofactor evidence="1">
        <name>heme</name>
        <dbReference type="ChEBI" id="CHEBI:30413"/>
    </cofactor>
</comment>
<dbReference type="PANTHER" id="PTHR30074:SF6">
    <property type="entry name" value="FORMATE DEHYDROGENASE GAMMA SUBUNIT"/>
    <property type="match status" value="1"/>
</dbReference>
<evidence type="ECO:0000256" key="10">
    <source>
        <dbReference type="ARBA" id="ARBA00022989"/>
    </source>
</evidence>
<gene>
    <name evidence="15" type="ORF">CWE10_17235</name>
</gene>
<sequence>MKDGKVYRFGLASRLAHWNHALTFLLLLFTGLGLVVRGISGLAGAETLRLFGQLHRLAAIPFTVLTIPILLIGARRATARWLREVFRFDRDDLRFFPAFVREFFGLKAESPPQGKFNAGEKVNSILQIVGWPTMAVTGWMLVYKTSFPPALMQWVILIHSGMAMLLGCAVLGHIYLATLMPGFREGLSGMLSGWVPAKWAKDHYRKWYREITGE</sequence>
<organism evidence="15 16">
    <name type="scientific">Symbiobacterium thermophilum</name>
    <dbReference type="NCBI Taxonomy" id="2734"/>
    <lineage>
        <taxon>Bacteria</taxon>
        <taxon>Bacillati</taxon>
        <taxon>Bacillota</taxon>
        <taxon>Clostridia</taxon>
        <taxon>Eubacteriales</taxon>
        <taxon>Symbiobacteriaceae</taxon>
        <taxon>Symbiobacterium</taxon>
    </lineage>
</organism>
<evidence type="ECO:0000256" key="7">
    <source>
        <dbReference type="ARBA" id="ARBA00022692"/>
    </source>
</evidence>
<dbReference type="GO" id="GO:0009055">
    <property type="term" value="F:electron transfer activity"/>
    <property type="evidence" value="ECO:0007669"/>
    <property type="project" value="InterPro"/>
</dbReference>
<comment type="caution">
    <text evidence="15">The sequence shown here is derived from an EMBL/GenBank/DDBJ whole genome shotgun (WGS) entry which is preliminary data.</text>
</comment>
<dbReference type="SUPFAM" id="SSF81342">
    <property type="entry name" value="Transmembrane di-heme cytochromes"/>
    <property type="match status" value="1"/>
</dbReference>
<feature type="transmembrane region" description="Helical" evidence="13">
    <location>
        <begin position="154"/>
        <end position="176"/>
    </location>
</feature>
<feature type="transmembrane region" description="Helical" evidence="13">
    <location>
        <begin position="21"/>
        <end position="45"/>
    </location>
</feature>
<feature type="transmembrane region" description="Helical" evidence="13">
    <location>
        <begin position="125"/>
        <end position="142"/>
    </location>
</feature>
<keyword evidence="12 13" id="KW-0472">Membrane</keyword>
<dbReference type="AlphaFoldDB" id="A0A953IG43"/>
<evidence type="ECO:0000256" key="4">
    <source>
        <dbReference type="ARBA" id="ARBA00022448"/>
    </source>
</evidence>
<accession>A0A953IG43</accession>
<evidence type="ECO:0000256" key="13">
    <source>
        <dbReference type="SAM" id="Phobius"/>
    </source>
</evidence>
<keyword evidence="11" id="KW-0408">Iron</keyword>
<dbReference type="GO" id="GO:0036397">
    <property type="term" value="F:formate dehydrogenase (quinone) activity"/>
    <property type="evidence" value="ECO:0007669"/>
    <property type="project" value="TreeGrafter"/>
</dbReference>
<evidence type="ECO:0000256" key="5">
    <source>
        <dbReference type="ARBA" id="ARBA00022475"/>
    </source>
</evidence>
<feature type="transmembrane region" description="Helical" evidence="13">
    <location>
        <begin position="57"/>
        <end position="74"/>
    </location>
</feature>
<dbReference type="GO" id="GO:0005886">
    <property type="term" value="C:plasma membrane"/>
    <property type="evidence" value="ECO:0007669"/>
    <property type="project" value="UniProtKB-SubCell"/>
</dbReference>
<evidence type="ECO:0000256" key="11">
    <source>
        <dbReference type="ARBA" id="ARBA00023004"/>
    </source>
</evidence>
<comment type="subcellular location">
    <subcellularLocation>
        <location evidence="2">Cell membrane</location>
        <topology evidence="2">Multi-pass membrane protein</topology>
    </subcellularLocation>
</comment>
<evidence type="ECO:0000256" key="6">
    <source>
        <dbReference type="ARBA" id="ARBA00022617"/>
    </source>
</evidence>
<dbReference type="NCBIfam" id="TIGR01583">
    <property type="entry name" value="formate-DH-gamm"/>
    <property type="match status" value="1"/>
</dbReference>
<dbReference type="InterPro" id="IPR051817">
    <property type="entry name" value="FDH_cytochrome_b556_subunit"/>
</dbReference>
<name>A0A953IG43_SYMTR</name>
<dbReference type="GO" id="GO:0022904">
    <property type="term" value="P:respiratory electron transport chain"/>
    <property type="evidence" value="ECO:0007669"/>
    <property type="project" value="InterPro"/>
</dbReference>
<dbReference type="EMBL" id="PIUK01000274">
    <property type="protein sequence ID" value="MBY6277900.1"/>
    <property type="molecule type" value="Genomic_DNA"/>
</dbReference>
<evidence type="ECO:0000256" key="8">
    <source>
        <dbReference type="ARBA" id="ARBA00022723"/>
    </source>
</evidence>
<protein>
    <submittedName>
        <fullName evidence="15">Formate dehydrogenase subunit gamma</fullName>
    </submittedName>
</protein>
<proteinExistence type="inferred from homology"/>
<evidence type="ECO:0000256" key="1">
    <source>
        <dbReference type="ARBA" id="ARBA00001971"/>
    </source>
</evidence>
<feature type="domain" description="Cytochrome b561 bacterial/Ni-hydrogenase" evidence="14">
    <location>
        <begin position="8"/>
        <end position="193"/>
    </location>
</feature>
<evidence type="ECO:0000313" key="15">
    <source>
        <dbReference type="EMBL" id="MBY6277900.1"/>
    </source>
</evidence>
<comment type="similarity">
    <text evidence="3">Belongs to the formate dehydrogenase gamma subunit family.</text>
</comment>
<keyword evidence="9" id="KW-0249">Electron transport</keyword>
<dbReference type="InterPro" id="IPR016174">
    <property type="entry name" value="Di-haem_cyt_TM"/>
</dbReference>
<dbReference type="GO" id="GO:0009326">
    <property type="term" value="C:formate dehydrogenase complex"/>
    <property type="evidence" value="ECO:0007669"/>
    <property type="project" value="InterPro"/>
</dbReference>
<dbReference type="InterPro" id="IPR011577">
    <property type="entry name" value="Cyt_b561_bac/Ni-Hgenase"/>
</dbReference>
<dbReference type="Proteomes" id="UP000732377">
    <property type="component" value="Unassembled WGS sequence"/>
</dbReference>
<dbReference type="Pfam" id="PF01292">
    <property type="entry name" value="Ni_hydr_CYTB"/>
    <property type="match status" value="1"/>
</dbReference>
<dbReference type="InterPro" id="IPR006471">
    <property type="entry name" value="Formate_DH_gsu"/>
</dbReference>
<evidence type="ECO:0000259" key="14">
    <source>
        <dbReference type="Pfam" id="PF01292"/>
    </source>
</evidence>
<dbReference type="Gene3D" id="1.20.950.20">
    <property type="entry name" value="Transmembrane di-heme cytochromes, Chain C"/>
    <property type="match status" value="1"/>
</dbReference>
<keyword evidence="4" id="KW-0813">Transport</keyword>
<dbReference type="GO" id="GO:0046872">
    <property type="term" value="F:metal ion binding"/>
    <property type="evidence" value="ECO:0007669"/>
    <property type="project" value="UniProtKB-KW"/>
</dbReference>
<evidence type="ECO:0000256" key="9">
    <source>
        <dbReference type="ARBA" id="ARBA00022982"/>
    </source>
</evidence>
<keyword evidence="5" id="KW-1003">Cell membrane</keyword>
<evidence type="ECO:0000256" key="2">
    <source>
        <dbReference type="ARBA" id="ARBA00004651"/>
    </source>
</evidence>
<evidence type="ECO:0000313" key="16">
    <source>
        <dbReference type="Proteomes" id="UP000732377"/>
    </source>
</evidence>
<reference evidence="15" key="1">
    <citation type="submission" date="2017-11" db="EMBL/GenBank/DDBJ databases">
        <title>Three new genomes from thermophilic consortium.</title>
        <authorList>
            <person name="Quaggio R."/>
            <person name="Amgarten D."/>
            <person name="Setubal J.C."/>
        </authorList>
    </citation>
    <scope>NUCLEOTIDE SEQUENCE</scope>
    <source>
        <strain evidence="15">ZCTH01-B2</strain>
    </source>
</reference>
<keyword evidence="7 13" id="KW-0812">Transmembrane</keyword>
<dbReference type="GO" id="GO:0009061">
    <property type="term" value="P:anaerobic respiration"/>
    <property type="evidence" value="ECO:0007669"/>
    <property type="project" value="TreeGrafter"/>
</dbReference>
<dbReference type="PANTHER" id="PTHR30074">
    <property type="entry name" value="FORMATE DEHYDROGENASE, NITRATE-INDUCIBLE, CYTOCHROME B556 FDN SUBUNIT"/>
    <property type="match status" value="1"/>
</dbReference>
<keyword evidence="6" id="KW-0349">Heme</keyword>
<keyword evidence="8" id="KW-0479">Metal-binding</keyword>
<dbReference type="GO" id="GO:0015944">
    <property type="term" value="P:formate oxidation"/>
    <property type="evidence" value="ECO:0007669"/>
    <property type="project" value="TreeGrafter"/>
</dbReference>
<evidence type="ECO:0000256" key="12">
    <source>
        <dbReference type="ARBA" id="ARBA00023136"/>
    </source>
</evidence>
<keyword evidence="10 13" id="KW-1133">Transmembrane helix</keyword>
<dbReference type="GO" id="GO:0008863">
    <property type="term" value="F:formate dehydrogenase (NAD+) activity"/>
    <property type="evidence" value="ECO:0007669"/>
    <property type="project" value="InterPro"/>
</dbReference>
<evidence type="ECO:0000256" key="3">
    <source>
        <dbReference type="ARBA" id="ARBA00010747"/>
    </source>
</evidence>